<organism evidence="2 3">
    <name type="scientific">Clostridium gasigenes</name>
    <dbReference type="NCBI Taxonomy" id="94869"/>
    <lineage>
        <taxon>Bacteria</taxon>
        <taxon>Bacillati</taxon>
        <taxon>Bacillota</taxon>
        <taxon>Clostridia</taxon>
        <taxon>Eubacteriales</taxon>
        <taxon>Clostridiaceae</taxon>
        <taxon>Clostridium</taxon>
    </lineage>
</organism>
<proteinExistence type="predicted"/>
<keyword evidence="3" id="KW-1185">Reference proteome</keyword>
<name>A0A1H0PNS7_9CLOT</name>
<evidence type="ECO:0000313" key="2">
    <source>
        <dbReference type="EMBL" id="SDP06654.1"/>
    </source>
</evidence>
<keyword evidence="2" id="KW-0808">Transferase</keyword>
<dbReference type="InterPro" id="IPR001173">
    <property type="entry name" value="Glyco_trans_2-like"/>
</dbReference>
<dbReference type="PANTHER" id="PTHR43685:SF2">
    <property type="entry name" value="GLYCOSYLTRANSFERASE 2-LIKE DOMAIN-CONTAINING PROTEIN"/>
    <property type="match status" value="1"/>
</dbReference>
<dbReference type="Pfam" id="PF00535">
    <property type="entry name" value="Glycos_transf_2"/>
    <property type="match status" value="1"/>
</dbReference>
<protein>
    <submittedName>
        <fullName evidence="2">Glycosyltransferase, GT2 family</fullName>
    </submittedName>
</protein>
<evidence type="ECO:0000313" key="3">
    <source>
        <dbReference type="Proteomes" id="UP000198597"/>
    </source>
</evidence>
<dbReference type="RefSeq" id="WP_175490783.1">
    <property type="nucleotide sequence ID" value="NZ_FNJM01000002.1"/>
</dbReference>
<feature type="domain" description="Glycosyltransferase 2-like" evidence="1">
    <location>
        <begin position="7"/>
        <end position="147"/>
    </location>
</feature>
<evidence type="ECO:0000259" key="1">
    <source>
        <dbReference type="Pfam" id="PF00535"/>
    </source>
</evidence>
<dbReference type="PANTHER" id="PTHR43685">
    <property type="entry name" value="GLYCOSYLTRANSFERASE"/>
    <property type="match status" value="1"/>
</dbReference>
<dbReference type="InterPro" id="IPR050834">
    <property type="entry name" value="Glycosyltransf_2"/>
</dbReference>
<dbReference type="SUPFAM" id="SSF53448">
    <property type="entry name" value="Nucleotide-diphospho-sugar transferases"/>
    <property type="match status" value="1"/>
</dbReference>
<dbReference type="EMBL" id="FNJM01000002">
    <property type="protein sequence ID" value="SDP06654.1"/>
    <property type="molecule type" value="Genomic_DNA"/>
</dbReference>
<dbReference type="Gene3D" id="3.90.550.10">
    <property type="entry name" value="Spore Coat Polysaccharide Biosynthesis Protein SpsA, Chain A"/>
    <property type="match status" value="1"/>
</dbReference>
<reference evidence="2 3" key="1">
    <citation type="submission" date="2016-10" db="EMBL/GenBank/DDBJ databases">
        <authorList>
            <person name="de Groot N.N."/>
        </authorList>
    </citation>
    <scope>NUCLEOTIDE SEQUENCE [LARGE SCALE GENOMIC DNA]</scope>
    <source>
        <strain evidence="2 3">DSM 12272</strain>
    </source>
</reference>
<dbReference type="Proteomes" id="UP000198597">
    <property type="component" value="Unassembled WGS sequence"/>
</dbReference>
<dbReference type="AlphaFoldDB" id="A0A1H0PNS7"/>
<sequence length="311" mass="36152">MGNIKFSIIMCTYNGGNRISDVVESVINQNGYNEYVKEFLIIDNNSNEETVEIINNNIIRDSRIKSIKELKQGLSYARLKGIENSNSEWIIFIDDDNILEANWIISTNNYIIENHTVGAFNGVVIPSIKEELSQEQKKILKNVLQGLACTDYSINNIRAVQKKHPYRIPFGAGLVIRAEPLKELAEKGWLLSKGRTSDNLTSCEDTEMCLYVKSKGFKFGYNNKMVIYHLIDVKRLDMEYLKRLWIGFADGNYNLIINSKYGKIKAKLYSYLLQYRRISSKIRVIKNKEYIVKYNLNTIYRERYMCRLKSI</sequence>
<gene>
    <name evidence="2" type="ORF">SAMN04488529_1029</name>
</gene>
<accession>A0A1H0PNS7</accession>
<dbReference type="CDD" id="cd00761">
    <property type="entry name" value="Glyco_tranf_GTA_type"/>
    <property type="match status" value="1"/>
</dbReference>
<dbReference type="STRING" id="94869.SAMN04488529_1029"/>
<dbReference type="InterPro" id="IPR029044">
    <property type="entry name" value="Nucleotide-diphossugar_trans"/>
</dbReference>
<dbReference type="GO" id="GO:0016740">
    <property type="term" value="F:transferase activity"/>
    <property type="evidence" value="ECO:0007669"/>
    <property type="project" value="UniProtKB-KW"/>
</dbReference>